<comment type="caution">
    <text evidence="3">The sequence shown here is derived from an EMBL/GenBank/DDBJ whole genome shotgun (WGS) entry which is preliminary data.</text>
</comment>
<dbReference type="CDD" id="cd00063">
    <property type="entry name" value="FN3"/>
    <property type="match status" value="2"/>
</dbReference>
<evidence type="ECO:0000256" key="1">
    <source>
        <dbReference type="SAM" id="MobiDB-lite"/>
    </source>
</evidence>
<dbReference type="PANTHER" id="PTHR24099:SF11">
    <property type="entry name" value="FIBRONECTIN TYPE III DOMAIN-CONTAINING 3BA-RELATED"/>
    <property type="match status" value="1"/>
</dbReference>
<dbReference type="AlphaFoldDB" id="A0A5A9NS53"/>
<accession>A0A5A9NS53</accession>
<dbReference type="FunFam" id="2.60.40.10:FF:000054">
    <property type="entry name" value="Contactin 1"/>
    <property type="match status" value="1"/>
</dbReference>
<dbReference type="Pfam" id="PF00041">
    <property type="entry name" value="fn3"/>
    <property type="match status" value="2"/>
</dbReference>
<evidence type="ECO:0000259" key="2">
    <source>
        <dbReference type="PROSITE" id="PS50853"/>
    </source>
</evidence>
<dbReference type="SMART" id="SM00060">
    <property type="entry name" value="FN3"/>
    <property type="match status" value="2"/>
</dbReference>
<dbReference type="InterPro" id="IPR003961">
    <property type="entry name" value="FN3_dom"/>
</dbReference>
<dbReference type="Gene3D" id="2.60.40.10">
    <property type="entry name" value="Immunoglobulins"/>
    <property type="match status" value="2"/>
</dbReference>
<feature type="domain" description="Fibronectin type-III" evidence="2">
    <location>
        <begin position="79"/>
        <end position="169"/>
    </location>
</feature>
<dbReference type="InterPro" id="IPR013783">
    <property type="entry name" value="Ig-like_fold"/>
</dbReference>
<dbReference type="EMBL" id="SOYY01000013">
    <property type="protein sequence ID" value="KAA0712792.1"/>
    <property type="molecule type" value="Genomic_DNA"/>
</dbReference>
<protein>
    <submittedName>
        <fullName evidence="3">Contactin-6 Neural recognition molecule NB-3</fullName>
    </submittedName>
</protein>
<gene>
    <name evidence="3" type="ORF">E1301_Tti004949</name>
</gene>
<feature type="domain" description="Fibronectin type-III" evidence="2">
    <location>
        <begin position="1"/>
        <end position="74"/>
    </location>
</feature>
<dbReference type="PANTHER" id="PTHR24099">
    <property type="entry name" value="E3 UBIQUITIN-PROTEIN LIGASE TRIM36-RELATED"/>
    <property type="match status" value="1"/>
</dbReference>
<dbReference type="PROSITE" id="PS50853">
    <property type="entry name" value="FN3"/>
    <property type="match status" value="2"/>
</dbReference>
<evidence type="ECO:0000313" key="4">
    <source>
        <dbReference type="Proteomes" id="UP000324632"/>
    </source>
</evidence>
<name>A0A5A9NS53_9TELE</name>
<dbReference type="Proteomes" id="UP000324632">
    <property type="component" value="Chromosome 13"/>
</dbReference>
<dbReference type="SUPFAM" id="SSF49265">
    <property type="entry name" value="Fibronectin type III"/>
    <property type="match status" value="1"/>
</dbReference>
<sequence length="296" mass="32926">MNNVLVVSPGEQVVYWEDDTKPDTVGKVRITGNYTAVNVSGLQGNTPYYVAVCAFNTAGTGPQSVPVNVTTKKPPPGQPPQNVEWNLIGSQLMLQWDPVIALETESEVTGYIILYRRHRNNDMYSIITNKTSVELTLNPNDNYVIQIKTLSEGGLGEGSEPIHIHQLIFYSGILQQFDDKSRQTGENNSKHAALLNSTTDSAYPEKKPSSEQTRHIPALLTTPAGEDRVIDKDANSTPNKQPPLIPVRYQFSDFTKKVTRCPIADEDKQKDICVHKGLINEYRQTPRAEKTNYVGV</sequence>
<dbReference type="InterPro" id="IPR050617">
    <property type="entry name" value="E3_ligase_FN3/SPRY"/>
</dbReference>
<keyword evidence="4" id="KW-1185">Reference proteome</keyword>
<feature type="compositionally biased region" description="Basic and acidic residues" evidence="1">
    <location>
        <begin position="203"/>
        <end position="213"/>
    </location>
</feature>
<proteinExistence type="predicted"/>
<organism evidence="3 4">
    <name type="scientific">Triplophysa tibetana</name>
    <dbReference type="NCBI Taxonomy" id="1572043"/>
    <lineage>
        <taxon>Eukaryota</taxon>
        <taxon>Metazoa</taxon>
        <taxon>Chordata</taxon>
        <taxon>Craniata</taxon>
        <taxon>Vertebrata</taxon>
        <taxon>Euteleostomi</taxon>
        <taxon>Actinopterygii</taxon>
        <taxon>Neopterygii</taxon>
        <taxon>Teleostei</taxon>
        <taxon>Ostariophysi</taxon>
        <taxon>Cypriniformes</taxon>
        <taxon>Nemacheilidae</taxon>
        <taxon>Triplophysa</taxon>
    </lineage>
</organism>
<feature type="region of interest" description="Disordered" evidence="1">
    <location>
        <begin position="180"/>
        <end position="213"/>
    </location>
</feature>
<reference evidence="3 4" key="1">
    <citation type="journal article" date="2019" name="Mol. Ecol. Resour.">
        <title>Chromosome-level genome assembly of Triplophysa tibetana, a fish adapted to the harsh high-altitude environment of the Tibetan Plateau.</title>
        <authorList>
            <person name="Yang X."/>
            <person name="Liu H."/>
            <person name="Ma Z."/>
            <person name="Zou Y."/>
            <person name="Zou M."/>
            <person name="Mao Y."/>
            <person name="Li X."/>
            <person name="Wang H."/>
            <person name="Chen T."/>
            <person name="Wang W."/>
            <person name="Yang R."/>
        </authorList>
    </citation>
    <scope>NUCLEOTIDE SEQUENCE [LARGE SCALE GENOMIC DNA]</scope>
    <source>
        <strain evidence="3">TTIB1903HZAU</strain>
        <tissue evidence="3">Muscle</tissue>
    </source>
</reference>
<dbReference type="InterPro" id="IPR036116">
    <property type="entry name" value="FN3_sf"/>
</dbReference>
<evidence type="ECO:0000313" key="3">
    <source>
        <dbReference type="EMBL" id="KAA0712792.1"/>
    </source>
</evidence>